<gene>
    <name evidence="7" type="ORF">AT746_06060</name>
</gene>
<evidence type="ECO:0000256" key="6">
    <source>
        <dbReference type="RuleBase" id="RU363041"/>
    </source>
</evidence>
<evidence type="ECO:0000313" key="8">
    <source>
        <dbReference type="Proteomes" id="UP000068447"/>
    </source>
</evidence>
<evidence type="ECO:0000313" key="7">
    <source>
        <dbReference type="EMBL" id="ALS97876.1"/>
    </source>
</evidence>
<dbReference type="EMBL" id="CP013650">
    <property type="protein sequence ID" value="ALS97876.1"/>
    <property type="molecule type" value="Genomic_DNA"/>
</dbReference>
<dbReference type="InterPro" id="IPR002781">
    <property type="entry name" value="TM_pro_TauE-like"/>
</dbReference>
<dbReference type="AlphaFoldDB" id="A0A0U2Z5Y3"/>
<keyword evidence="3 6" id="KW-0812">Transmembrane</keyword>
<feature type="transmembrane region" description="Helical" evidence="6">
    <location>
        <begin position="199"/>
        <end position="217"/>
    </location>
</feature>
<organism evidence="7 8">
    <name type="scientific">Lacimicrobium alkaliphilum</name>
    <dbReference type="NCBI Taxonomy" id="1526571"/>
    <lineage>
        <taxon>Bacteria</taxon>
        <taxon>Pseudomonadati</taxon>
        <taxon>Pseudomonadota</taxon>
        <taxon>Gammaproteobacteria</taxon>
        <taxon>Alteromonadales</taxon>
        <taxon>Alteromonadaceae</taxon>
        <taxon>Lacimicrobium</taxon>
    </lineage>
</organism>
<name>A0A0U2Z5Y3_9ALTE</name>
<evidence type="ECO:0000256" key="1">
    <source>
        <dbReference type="ARBA" id="ARBA00004141"/>
    </source>
</evidence>
<reference evidence="7 8" key="1">
    <citation type="submission" date="2015-12" db="EMBL/GenBank/DDBJ databases">
        <title>Complete genome of Lacimicrobium alkaliphilum KCTC 32984.</title>
        <authorList>
            <person name="Kim S.-G."/>
            <person name="Lee Y.-J."/>
        </authorList>
    </citation>
    <scope>NUCLEOTIDE SEQUENCE [LARGE SCALE GENOMIC DNA]</scope>
    <source>
        <strain evidence="7 8">YelD216</strain>
    </source>
</reference>
<dbReference type="Proteomes" id="UP000068447">
    <property type="component" value="Chromosome"/>
</dbReference>
<dbReference type="STRING" id="1526571.AT746_06060"/>
<feature type="transmembrane region" description="Helical" evidence="6">
    <location>
        <begin position="80"/>
        <end position="108"/>
    </location>
</feature>
<dbReference type="GO" id="GO:0005886">
    <property type="term" value="C:plasma membrane"/>
    <property type="evidence" value="ECO:0007669"/>
    <property type="project" value="UniProtKB-SubCell"/>
</dbReference>
<dbReference type="RefSeq" id="WP_062477843.1">
    <property type="nucleotide sequence ID" value="NZ_CP013650.1"/>
</dbReference>
<keyword evidence="6" id="KW-1003">Cell membrane</keyword>
<keyword evidence="4 6" id="KW-1133">Transmembrane helix</keyword>
<feature type="transmembrane region" description="Helical" evidence="6">
    <location>
        <begin position="42"/>
        <end position="59"/>
    </location>
</feature>
<keyword evidence="8" id="KW-1185">Reference proteome</keyword>
<dbReference type="InterPro" id="IPR051598">
    <property type="entry name" value="TSUP/Inactive_protease-like"/>
</dbReference>
<dbReference type="PANTHER" id="PTHR43701:SF2">
    <property type="entry name" value="MEMBRANE TRANSPORTER PROTEIN YJNA-RELATED"/>
    <property type="match status" value="1"/>
</dbReference>
<accession>A0A0U2Z5Y3</accession>
<comment type="subcellular location">
    <subcellularLocation>
        <location evidence="6">Cell membrane</location>
        <topology evidence="6">Multi-pass membrane protein</topology>
    </subcellularLocation>
    <subcellularLocation>
        <location evidence="1">Membrane</location>
        <topology evidence="1">Multi-pass membrane protein</topology>
    </subcellularLocation>
</comment>
<dbReference type="KEGG" id="lal:AT746_06060"/>
<dbReference type="Pfam" id="PF01925">
    <property type="entry name" value="TauE"/>
    <property type="match status" value="1"/>
</dbReference>
<proteinExistence type="inferred from homology"/>
<evidence type="ECO:0000256" key="5">
    <source>
        <dbReference type="ARBA" id="ARBA00023136"/>
    </source>
</evidence>
<evidence type="ECO:0000256" key="3">
    <source>
        <dbReference type="ARBA" id="ARBA00022692"/>
    </source>
</evidence>
<protein>
    <recommendedName>
        <fullName evidence="6">Probable membrane transporter protein</fullName>
    </recommendedName>
</protein>
<evidence type="ECO:0000256" key="2">
    <source>
        <dbReference type="ARBA" id="ARBA00009142"/>
    </source>
</evidence>
<feature type="transmembrane region" description="Helical" evidence="6">
    <location>
        <begin position="229"/>
        <end position="247"/>
    </location>
</feature>
<comment type="similarity">
    <text evidence="2 6">Belongs to the 4-toluene sulfonate uptake permease (TSUP) (TC 2.A.102) family.</text>
</comment>
<keyword evidence="5 6" id="KW-0472">Membrane</keyword>
<feature type="transmembrane region" description="Helical" evidence="6">
    <location>
        <begin position="168"/>
        <end position="187"/>
    </location>
</feature>
<evidence type="ECO:0000256" key="4">
    <source>
        <dbReference type="ARBA" id="ARBA00022989"/>
    </source>
</evidence>
<dbReference type="PANTHER" id="PTHR43701">
    <property type="entry name" value="MEMBRANE TRANSPORTER PROTEIN MJ0441-RELATED"/>
    <property type="match status" value="1"/>
</dbReference>
<sequence length="250" mass="26619">MTLVLLAASSIGLSLGIFGSGGAVLALPVLVYLAGHEPKLAITGALFIVAAISTLSLLLSHSKRLVDWQLALRLGITGMLGAYMGAWLGSLVSGLVQLTAFALLMLMASRFMYSGKVRLDDKQTSLPLMLGVGTAVGMLTGFTGVGGGFLLVPAILRFTALDFFRARATSLVLINISAWTGFAKNAWLLPDTSQLDWTLLLIIAAMGIVGSLLGQRWSVNWPQHRLRKGFALLLVILAAFILFQTLGDYL</sequence>
<feature type="transmembrane region" description="Helical" evidence="6">
    <location>
        <begin position="128"/>
        <end position="156"/>
    </location>
</feature>